<dbReference type="Proteomes" id="UP001148838">
    <property type="component" value="Unassembled WGS sequence"/>
</dbReference>
<reference evidence="2 3" key="1">
    <citation type="journal article" date="2022" name="Allergy">
        <title>Genome assembly and annotation of Periplaneta americana reveal a comprehensive cockroach allergen profile.</title>
        <authorList>
            <person name="Wang L."/>
            <person name="Xiong Q."/>
            <person name="Saelim N."/>
            <person name="Wang L."/>
            <person name="Nong W."/>
            <person name="Wan A.T."/>
            <person name="Shi M."/>
            <person name="Liu X."/>
            <person name="Cao Q."/>
            <person name="Hui J.H.L."/>
            <person name="Sookrung N."/>
            <person name="Leung T.F."/>
            <person name="Tungtrongchitr A."/>
            <person name="Tsui S.K.W."/>
        </authorList>
    </citation>
    <scope>NUCLEOTIDE SEQUENCE [LARGE SCALE GENOMIC DNA]</scope>
    <source>
        <strain evidence="2">PWHHKU_190912</strain>
    </source>
</reference>
<name>A0ABQ8SFJ8_PERAM</name>
<keyword evidence="3" id="KW-1185">Reference proteome</keyword>
<comment type="caution">
    <text evidence="2">The sequence shown here is derived from an EMBL/GenBank/DDBJ whole genome shotgun (WGS) entry which is preliminary data.</text>
</comment>
<evidence type="ECO:0000313" key="2">
    <source>
        <dbReference type="EMBL" id="KAJ4432897.1"/>
    </source>
</evidence>
<sequence length="194" mass="22199">MNPEANTESYPAFAHIGLRENPGENLNQVTFYEQYWAEKEQAFSEKWNFPHCVGAMDGKDVVLQSPLKSGIREGPRPTSRLLASRPHAEAEVDDHPTRIECTKDSTWSTILHNFLRRNSASRAIYSSPGSFDFEDTDTCIIVPGTWRNEGEVEGLHLLRRVPRKNTLSAKEVREEFAEFFKSEQGMVPWQNNRS</sequence>
<evidence type="ECO:0000313" key="3">
    <source>
        <dbReference type="Proteomes" id="UP001148838"/>
    </source>
</evidence>
<dbReference type="EMBL" id="JAJSOF020000027">
    <property type="protein sequence ID" value="KAJ4432897.1"/>
    <property type="molecule type" value="Genomic_DNA"/>
</dbReference>
<evidence type="ECO:0000256" key="1">
    <source>
        <dbReference type="SAM" id="MobiDB-lite"/>
    </source>
</evidence>
<evidence type="ECO:0008006" key="4">
    <source>
        <dbReference type="Google" id="ProtNLM"/>
    </source>
</evidence>
<organism evidence="2 3">
    <name type="scientific">Periplaneta americana</name>
    <name type="common">American cockroach</name>
    <name type="synonym">Blatta americana</name>
    <dbReference type="NCBI Taxonomy" id="6978"/>
    <lineage>
        <taxon>Eukaryota</taxon>
        <taxon>Metazoa</taxon>
        <taxon>Ecdysozoa</taxon>
        <taxon>Arthropoda</taxon>
        <taxon>Hexapoda</taxon>
        <taxon>Insecta</taxon>
        <taxon>Pterygota</taxon>
        <taxon>Neoptera</taxon>
        <taxon>Polyneoptera</taxon>
        <taxon>Dictyoptera</taxon>
        <taxon>Blattodea</taxon>
        <taxon>Blattoidea</taxon>
        <taxon>Blattidae</taxon>
        <taxon>Blattinae</taxon>
        <taxon>Periplaneta</taxon>
    </lineage>
</organism>
<accession>A0ABQ8SFJ8</accession>
<gene>
    <name evidence="2" type="ORF">ANN_15153</name>
</gene>
<protein>
    <recommendedName>
        <fullName evidence="4">Per a allergen</fullName>
    </recommendedName>
</protein>
<feature type="region of interest" description="Disordered" evidence="1">
    <location>
        <begin position="69"/>
        <end position="92"/>
    </location>
</feature>
<proteinExistence type="predicted"/>